<sequence>MHPHYGFVGSTYVGNNVGIKQVQQIYGNSIHHQQVPFYSQHSNYSSIHSHQQRNQHYPPYQQQQQAQAQAQAQQQQQQQINNVECKLSILSFKEREKMFENSSSSSTTTGTYPTSTLKCLLENTELADLLFKNFPILDDDNHLKSDKQLLSNELASKVAWNSSAFLGPNLWDKDQLYSANGNGNGNGNGNNNGTTSTSTLHNEKTTNGNFKVENIDIDEFLCENNLNLNDIESFSNHFEHVEQTTSNSPNQNQDTLILHSPMQAAPAKSPADDSISRQSSSSSRKYSQDEVSSKNGHIKQSKKSRKAQHQSKQFVPDELKDEKYWARRRKNNLAAKRSRDARRMKENQIALRADFLERESDLLKKQLEDLKRENQKLKMKLIQYESSIKQ</sequence>
<keyword evidence="4" id="KW-0238">DNA-binding</keyword>
<feature type="coiled-coil region" evidence="7">
    <location>
        <begin position="353"/>
        <end position="387"/>
    </location>
</feature>
<dbReference type="InterPro" id="IPR046347">
    <property type="entry name" value="bZIP_sf"/>
</dbReference>
<dbReference type="Proteomes" id="UP000663860">
    <property type="component" value="Unassembled WGS sequence"/>
</dbReference>
<dbReference type="Pfam" id="PF07716">
    <property type="entry name" value="bZIP_2"/>
    <property type="match status" value="1"/>
</dbReference>
<name>A0A814R6P6_9BILA</name>
<keyword evidence="6" id="KW-0539">Nucleus</keyword>
<protein>
    <recommendedName>
        <fullName evidence="9">BZIP domain-containing protein</fullName>
    </recommendedName>
</protein>
<dbReference type="SUPFAM" id="SSF57959">
    <property type="entry name" value="Leucine zipper domain"/>
    <property type="match status" value="1"/>
</dbReference>
<dbReference type="EMBL" id="CAJOBB010003450">
    <property type="protein sequence ID" value="CAF4041354.1"/>
    <property type="molecule type" value="Genomic_DNA"/>
</dbReference>
<feature type="region of interest" description="Disordered" evidence="8">
    <location>
        <begin position="177"/>
        <end position="205"/>
    </location>
</feature>
<feature type="domain" description="BZIP" evidence="9">
    <location>
        <begin position="321"/>
        <end position="384"/>
    </location>
</feature>
<feature type="compositionally biased region" description="Low complexity" evidence="8">
    <location>
        <begin position="276"/>
        <end position="285"/>
    </location>
</feature>
<evidence type="ECO:0000256" key="1">
    <source>
        <dbReference type="ARBA" id="ARBA00004123"/>
    </source>
</evidence>
<dbReference type="PANTHER" id="PTHR11988:SF27">
    <property type="entry name" value="GH27708P"/>
    <property type="match status" value="1"/>
</dbReference>
<dbReference type="AlphaFoldDB" id="A0A814R6P6"/>
<accession>A0A814R6P6</accession>
<evidence type="ECO:0000256" key="2">
    <source>
        <dbReference type="ARBA" id="ARBA00009208"/>
    </source>
</evidence>
<dbReference type="CDD" id="cd14695">
    <property type="entry name" value="bZIP_HLF"/>
    <property type="match status" value="1"/>
</dbReference>
<evidence type="ECO:0000259" key="9">
    <source>
        <dbReference type="PROSITE" id="PS50217"/>
    </source>
</evidence>
<feature type="compositionally biased region" description="Basic residues" evidence="8">
    <location>
        <begin position="296"/>
        <end position="309"/>
    </location>
</feature>
<evidence type="ECO:0000256" key="3">
    <source>
        <dbReference type="ARBA" id="ARBA00023015"/>
    </source>
</evidence>
<dbReference type="InterPro" id="IPR004827">
    <property type="entry name" value="bZIP"/>
</dbReference>
<feature type="compositionally biased region" description="Polar residues" evidence="8">
    <location>
        <begin position="194"/>
        <end position="205"/>
    </location>
</feature>
<dbReference type="GO" id="GO:0000981">
    <property type="term" value="F:DNA-binding transcription factor activity, RNA polymerase II-specific"/>
    <property type="evidence" value="ECO:0007669"/>
    <property type="project" value="TreeGrafter"/>
</dbReference>
<evidence type="ECO:0000313" key="10">
    <source>
        <dbReference type="EMBL" id="CAF1127883.1"/>
    </source>
</evidence>
<proteinExistence type="inferred from homology"/>
<dbReference type="GO" id="GO:0000978">
    <property type="term" value="F:RNA polymerase II cis-regulatory region sequence-specific DNA binding"/>
    <property type="evidence" value="ECO:0007669"/>
    <property type="project" value="TreeGrafter"/>
</dbReference>
<feature type="region of interest" description="Disordered" evidence="8">
    <location>
        <begin position="262"/>
        <end position="318"/>
    </location>
</feature>
<dbReference type="Gene3D" id="1.20.5.170">
    <property type="match status" value="1"/>
</dbReference>
<organism evidence="10 12">
    <name type="scientific">Adineta steineri</name>
    <dbReference type="NCBI Taxonomy" id="433720"/>
    <lineage>
        <taxon>Eukaryota</taxon>
        <taxon>Metazoa</taxon>
        <taxon>Spiralia</taxon>
        <taxon>Gnathifera</taxon>
        <taxon>Rotifera</taxon>
        <taxon>Eurotatoria</taxon>
        <taxon>Bdelloidea</taxon>
        <taxon>Adinetida</taxon>
        <taxon>Adinetidae</taxon>
        <taxon>Adineta</taxon>
    </lineage>
</organism>
<dbReference type="FunFam" id="1.20.5.170:FF:000007">
    <property type="entry name" value="hepatic leukemia factor isoform X2"/>
    <property type="match status" value="1"/>
</dbReference>
<comment type="subcellular location">
    <subcellularLocation>
        <location evidence="1">Nucleus</location>
    </subcellularLocation>
</comment>
<evidence type="ECO:0000256" key="8">
    <source>
        <dbReference type="SAM" id="MobiDB-lite"/>
    </source>
</evidence>
<dbReference type="PANTHER" id="PTHR11988">
    <property type="entry name" value="THYROTROPH EMBRYONIC FACTOR RELATED"/>
    <property type="match status" value="1"/>
</dbReference>
<reference evidence="10" key="1">
    <citation type="submission" date="2021-02" db="EMBL/GenBank/DDBJ databases">
        <authorList>
            <person name="Nowell W R."/>
        </authorList>
    </citation>
    <scope>NUCLEOTIDE SEQUENCE</scope>
</reference>
<comment type="similarity">
    <text evidence="2">Belongs to the bZIP family. PAR subfamily.</text>
</comment>
<keyword evidence="7" id="KW-0175">Coiled coil</keyword>
<dbReference type="Proteomes" id="UP000663868">
    <property type="component" value="Unassembled WGS sequence"/>
</dbReference>
<evidence type="ECO:0000256" key="7">
    <source>
        <dbReference type="SAM" id="Coils"/>
    </source>
</evidence>
<evidence type="ECO:0000256" key="6">
    <source>
        <dbReference type="ARBA" id="ARBA00023242"/>
    </source>
</evidence>
<dbReference type="PROSITE" id="PS50217">
    <property type="entry name" value="BZIP"/>
    <property type="match status" value="1"/>
</dbReference>
<evidence type="ECO:0000256" key="5">
    <source>
        <dbReference type="ARBA" id="ARBA00023163"/>
    </source>
</evidence>
<dbReference type="SMART" id="SM00338">
    <property type="entry name" value="BRLZ"/>
    <property type="match status" value="1"/>
</dbReference>
<dbReference type="InterPro" id="IPR040223">
    <property type="entry name" value="PAR_bZIP"/>
</dbReference>
<keyword evidence="5" id="KW-0804">Transcription</keyword>
<evidence type="ECO:0000313" key="12">
    <source>
        <dbReference type="Proteomes" id="UP000663860"/>
    </source>
</evidence>
<keyword evidence="3" id="KW-0805">Transcription regulation</keyword>
<gene>
    <name evidence="10" type="ORF">IZO911_LOCUS24518</name>
    <name evidence="11" type="ORF">KXQ929_LOCUS30941</name>
</gene>
<comment type="caution">
    <text evidence="10">The sequence shown here is derived from an EMBL/GenBank/DDBJ whole genome shotgun (WGS) entry which is preliminary data.</text>
</comment>
<dbReference type="EMBL" id="CAJNOE010000296">
    <property type="protein sequence ID" value="CAF1127883.1"/>
    <property type="molecule type" value="Genomic_DNA"/>
</dbReference>
<evidence type="ECO:0000313" key="11">
    <source>
        <dbReference type="EMBL" id="CAF4041354.1"/>
    </source>
</evidence>
<evidence type="ECO:0000256" key="4">
    <source>
        <dbReference type="ARBA" id="ARBA00023125"/>
    </source>
</evidence>
<dbReference type="GO" id="GO:0005634">
    <property type="term" value="C:nucleus"/>
    <property type="evidence" value="ECO:0007669"/>
    <property type="project" value="UniProtKB-SubCell"/>
</dbReference>